<reference evidence="2" key="1">
    <citation type="submission" date="2022-09" db="EMBL/GenBank/DDBJ databases">
        <title>Maribacter litopenaei sp. nov., isolated from the intestinal tract of the Pacific White Shrimp, Litopenaeus vannamei.</title>
        <authorList>
            <person name="Kim S.Y."/>
            <person name="Hwang C.Y."/>
        </authorList>
    </citation>
    <scope>NUCLEOTIDE SEQUENCE</scope>
    <source>
        <strain evidence="2">HL-LV01</strain>
    </source>
</reference>
<name>A0ABY5Y6B3_9FLAO</name>
<feature type="signal peptide" evidence="1">
    <location>
        <begin position="1"/>
        <end position="26"/>
    </location>
</feature>
<keyword evidence="3" id="KW-1185">Reference proteome</keyword>
<evidence type="ECO:0000313" key="2">
    <source>
        <dbReference type="EMBL" id="UWX54582.1"/>
    </source>
</evidence>
<accession>A0ABY5Y6B3</accession>
<dbReference type="Proteomes" id="UP001059209">
    <property type="component" value="Chromosome"/>
</dbReference>
<dbReference type="EMBL" id="CP104205">
    <property type="protein sequence ID" value="UWX54582.1"/>
    <property type="molecule type" value="Genomic_DNA"/>
</dbReference>
<sequence length="85" mass="9494">MRNYTSTSLFRTVLLGLFLTFFSSTGQTSPNTIVAKTGDGIFSVLRKSGIHPIKYYEQFLVLNGDNIKNGSELIVGKEYMLPRCP</sequence>
<feature type="chain" id="PRO_5047390655" description="LysM domain-containing protein" evidence="1">
    <location>
        <begin position="27"/>
        <end position="85"/>
    </location>
</feature>
<proteinExistence type="predicted"/>
<dbReference type="RefSeq" id="WP_260572440.1">
    <property type="nucleotide sequence ID" value="NZ_CP104205.1"/>
</dbReference>
<evidence type="ECO:0000256" key="1">
    <source>
        <dbReference type="SAM" id="SignalP"/>
    </source>
</evidence>
<protein>
    <recommendedName>
        <fullName evidence="4">LysM domain-containing protein</fullName>
    </recommendedName>
</protein>
<evidence type="ECO:0000313" key="3">
    <source>
        <dbReference type="Proteomes" id="UP001059209"/>
    </source>
</evidence>
<organism evidence="2 3">
    <name type="scientific">Maribacter litopenaei</name>
    <dbReference type="NCBI Taxonomy" id="2976127"/>
    <lineage>
        <taxon>Bacteria</taxon>
        <taxon>Pseudomonadati</taxon>
        <taxon>Bacteroidota</taxon>
        <taxon>Flavobacteriia</taxon>
        <taxon>Flavobacteriales</taxon>
        <taxon>Flavobacteriaceae</taxon>
        <taxon>Maribacter</taxon>
    </lineage>
</organism>
<evidence type="ECO:0008006" key="4">
    <source>
        <dbReference type="Google" id="ProtNLM"/>
    </source>
</evidence>
<gene>
    <name evidence="2" type="ORF">NYZ99_17135</name>
</gene>
<keyword evidence="1" id="KW-0732">Signal</keyword>